<sequence>MKSEFFAKLKGITAAVLLGAVALPAGAEPRHGIAMYGEPALPPDFVSLPYANPEAPKGGAIVFGESGGFDSLNPYIVKGSAPAGVGLLTVETLMGRSYDEPFTLYGLLAESVDTDDARSWVEFTLREGARFSDGSPVTVEDVIWSFEKLGTEGSPRYAGAWKKIAKSEVTGPRSVKFTFNTEDRELPLILGLRPILQRAQWEGKDFTASTLEAPIGSGPYVVDSFEPGRFITFKKNPNWWGRDLAFNRGQHNFATVRYDYFGDSGVVFEAFKAGEISTWREGNAAKWLTNYDFPAVASGDIVRSQIPHGRPSGIEGFAFNTRRPIFADWRVREALIQAFNFELINTTITGGTEPRITSYFSNSVLGMPPGLPAVGKVKELLTPFAADLLPGALEGYSLPVSDGSEANRKGIRTATALLEEAGWTVQDGVLKNAAGQAFAFEILLVQGADELISVANIYVESLKRLGIDARVTTVDSAQYKERTNAYDFDMTHYIRSLSLSPGNEQMLYWGSAGVTEPGTRNWPGINSPAAEAMIQTMLTSTAPEDFVAATQALDRVLTTGRYVVPIWYSAVSRLAHSKHLRFPARLPIYGDWLGFQPEVWWYED</sequence>
<feature type="domain" description="Solute-binding protein family 5" evidence="5">
    <location>
        <begin position="104"/>
        <end position="510"/>
    </location>
</feature>
<dbReference type="InterPro" id="IPR030678">
    <property type="entry name" value="Peptide/Ni-bd"/>
</dbReference>
<reference evidence="6 7" key="1">
    <citation type="submission" date="2009-08" db="EMBL/GenBank/DDBJ databases">
        <title>The draft genome of Rhodobacter sp. SW2.</title>
        <authorList>
            <consortium name="US DOE Joint Genome Institute (JGI-PGF)"/>
            <person name="Lucas S."/>
            <person name="Copeland A."/>
            <person name="Lapidus A."/>
            <person name="Glavina del Rio T."/>
            <person name="Tice H."/>
            <person name="Bruce D."/>
            <person name="Goodwin L."/>
            <person name="Pitluck S."/>
            <person name="Larimer F."/>
            <person name="Land M.L."/>
            <person name="Hauser L."/>
            <person name="Emerson D."/>
        </authorList>
    </citation>
    <scope>NUCLEOTIDE SEQUENCE [LARGE SCALE GENOMIC DNA]</scope>
    <source>
        <strain evidence="6 7">SW2</strain>
    </source>
</reference>
<comment type="similarity">
    <text evidence="2">Belongs to the bacterial solute-binding protein 5 family.</text>
</comment>
<accession>C8RZ46</accession>
<dbReference type="PIRSF" id="PIRSF002741">
    <property type="entry name" value="MppA"/>
    <property type="match status" value="1"/>
</dbReference>
<organism evidence="6 7">
    <name type="scientific">Rhodobacter ferrooxidans</name>
    <dbReference type="NCBI Taxonomy" id="371731"/>
    <lineage>
        <taxon>Bacteria</taxon>
        <taxon>Pseudomonadati</taxon>
        <taxon>Pseudomonadota</taxon>
        <taxon>Alphaproteobacteria</taxon>
        <taxon>Rhodobacterales</taxon>
        <taxon>Rhodobacter group</taxon>
        <taxon>Rhodobacter</taxon>
    </lineage>
</organism>
<evidence type="ECO:0000256" key="4">
    <source>
        <dbReference type="SAM" id="SignalP"/>
    </source>
</evidence>
<dbReference type="AlphaFoldDB" id="C8RZ46"/>
<dbReference type="Proteomes" id="UP000010121">
    <property type="component" value="Unassembled WGS sequence"/>
</dbReference>
<evidence type="ECO:0000256" key="1">
    <source>
        <dbReference type="ARBA" id="ARBA00004418"/>
    </source>
</evidence>
<dbReference type="Gene3D" id="3.40.190.10">
    <property type="entry name" value="Periplasmic binding protein-like II"/>
    <property type="match status" value="1"/>
</dbReference>
<evidence type="ECO:0000313" key="7">
    <source>
        <dbReference type="Proteomes" id="UP000010121"/>
    </source>
</evidence>
<keyword evidence="7" id="KW-1185">Reference proteome</keyword>
<evidence type="ECO:0000259" key="5">
    <source>
        <dbReference type="Pfam" id="PF00496"/>
    </source>
</evidence>
<dbReference type="GO" id="GO:0043190">
    <property type="term" value="C:ATP-binding cassette (ABC) transporter complex"/>
    <property type="evidence" value="ECO:0007669"/>
    <property type="project" value="InterPro"/>
</dbReference>
<dbReference type="Gene3D" id="3.10.105.10">
    <property type="entry name" value="Dipeptide-binding Protein, Domain 3"/>
    <property type="match status" value="1"/>
</dbReference>
<dbReference type="InterPro" id="IPR039424">
    <property type="entry name" value="SBP_5"/>
</dbReference>
<evidence type="ECO:0000313" key="6">
    <source>
        <dbReference type="EMBL" id="EEW26003.1"/>
    </source>
</evidence>
<dbReference type="InterPro" id="IPR000914">
    <property type="entry name" value="SBP_5_dom"/>
</dbReference>
<feature type="signal peptide" evidence="4">
    <location>
        <begin position="1"/>
        <end position="27"/>
    </location>
</feature>
<dbReference type="CDD" id="cd08497">
    <property type="entry name" value="MbnE-like"/>
    <property type="match status" value="1"/>
</dbReference>
<dbReference type="PANTHER" id="PTHR30290">
    <property type="entry name" value="PERIPLASMIC BINDING COMPONENT OF ABC TRANSPORTER"/>
    <property type="match status" value="1"/>
</dbReference>
<gene>
    <name evidence="6" type="ORF">Rsw2DRAFT_1074</name>
</gene>
<dbReference type="GO" id="GO:0015833">
    <property type="term" value="P:peptide transport"/>
    <property type="evidence" value="ECO:0007669"/>
    <property type="project" value="TreeGrafter"/>
</dbReference>
<dbReference type="GO" id="GO:0042884">
    <property type="term" value="P:microcin transport"/>
    <property type="evidence" value="ECO:0007669"/>
    <property type="project" value="TreeGrafter"/>
</dbReference>
<dbReference type="GO" id="GO:0030288">
    <property type="term" value="C:outer membrane-bounded periplasmic space"/>
    <property type="evidence" value="ECO:0007669"/>
    <property type="project" value="TreeGrafter"/>
</dbReference>
<dbReference type="Pfam" id="PF00496">
    <property type="entry name" value="SBP_bac_5"/>
    <property type="match status" value="1"/>
</dbReference>
<comment type="caution">
    <text evidence="6">The sequence shown here is derived from an EMBL/GenBank/DDBJ whole genome shotgun (WGS) entry which is preliminary data.</text>
</comment>
<dbReference type="GO" id="GO:1904680">
    <property type="term" value="F:peptide transmembrane transporter activity"/>
    <property type="evidence" value="ECO:0007669"/>
    <property type="project" value="TreeGrafter"/>
</dbReference>
<dbReference type="STRING" id="371731.Rsw2DRAFT_1074"/>
<protein>
    <submittedName>
        <fullName evidence="6">Extracellular solute-binding protein family 5</fullName>
    </submittedName>
</protein>
<dbReference type="eggNOG" id="COG4166">
    <property type="taxonomic scope" value="Bacteria"/>
</dbReference>
<evidence type="ECO:0000256" key="2">
    <source>
        <dbReference type="ARBA" id="ARBA00005695"/>
    </source>
</evidence>
<keyword evidence="3 4" id="KW-0732">Signal</keyword>
<dbReference type="OrthoDB" id="9803988at2"/>
<dbReference type="EMBL" id="ACYY01000005">
    <property type="protein sequence ID" value="EEW26003.1"/>
    <property type="molecule type" value="Genomic_DNA"/>
</dbReference>
<feature type="chain" id="PRO_5002991749" evidence="4">
    <location>
        <begin position="28"/>
        <end position="604"/>
    </location>
</feature>
<dbReference type="RefSeq" id="WP_008028825.1">
    <property type="nucleotide sequence ID" value="NZ_ACYY01000005.1"/>
</dbReference>
<evidence type="ECO:0000256" key="3">
    <source>
        <dbReference type="ARBA" id="ARBA00022729"/>
    </source>
</evidence>
<comment type="subcellular location">
    <subcellularLocation>
        <location evidence="1">Periplasm</location>
    </subcellularLocation>
</comment>
<dbReference type="PANTHER" id="PTHR30290:SF64">
    <property type="entry name" value="ABC TRANSPORTER PERIPLASMIC BINDING PROTEIN"/>
    <property type="match status" value="1"/>
</dbReference>
<proteinExistence type="inferred from homology"/>
<name>C8RZ46_9RHOB</name>
<dbReference type="SUPFAM" id="SSF53850">
    <property type="entry name" value="Periplasmic binding protein-like II"/>
    <property type="match status" value="1"/>
</dbReference>